<organism evidence="1">
    <name type="scientific">mine drainage metagenome</name>
    <dbReference type="NCBI Taxonomy" id="410659"/>
    <lineage>
        <taxon>unclassified sequences</taxon>
        <taxon>metagenomes</taxon>
        <taxon>ecological metagenomes</taxon>
    </lineage>
</organism>
<dbReference type="EMBL" id="CABO01000016">
    <property type="protein sequence ID" value="CBI01249.1"/>
    <property type="molecule type" value="Genomic_DNA"/>
</dbReference>
<comment type="caution">
    <text evidence="1">The sequence shown here is derived from an EMBL/GenBank/DDBJ whole genome shotgun (WGS) entry which is preliminary data.</text>
</comment>
<gene>
    <name evidence="1" type="ORF">CARN4_0603</name>
</gene>
<name>E6Q239_9ZZZZ</name>
<proteinExistence type="predicted"/>
<evidence type="ECO:0000313" key="1">
    <source>
        <dbReference type="EMBL" id="CBI01249.1"/>
    </source>
</evidence>
<protein>
    <submittedName>
        <fullName evidence="1">Uncharacterized protein</fullName>
    </submittedName>
</protein>
<reference evidence="1" key="1">
    <citation type="submission" date="2009-10" db="EMBL/GenBank/DDBJ databases">
        <title>Diversity of trophic interactions inside an arsenic-rich microbial ecosystem.</title>
        <authorList>
            <person name="Bertin P.N."/>
            <person name="Heinrich-Salmeron A."/>
            <person name="Pelletier E."/>
            <person name="Goulhen-Chollet F."/>
            <person name="Arsene-Ploetze F."/>
            <person name="Gallien S."/>
            <person name="Calteau A."/>
            <person name="Vallenet D."/>
            <person name="Casiot C."/>
            <person name="Chane-Woon-Ming B."/>
            <person name="Giloteaux L."/>
            <person name="Barakat M."/>
            <person name="Bonnefoy V."/>
            <person name="Bruneel O."/>
            <person name="Chandler M."/>
            <person name="Cleiss J."/>
            <person name="Duran R."/>
            <person name="Elbaz-Poulichet F."/>
            <person name="Fonknechten N."/>
            <person name="Lauga B."/>
            <person name="Mornico D."/>
            <person name="Ortet P."/>
            <person name="Schaeffer C."/>
            <person name="Siguier P."/>
            <person name="Alexander Thil Smith A."/>
            <person name="Van Dorsselaer A."/>
            <person name="Weissenbach J."/>
            <person name="Medigue C."/>
            <person name="Le Paslier D."/>
        </authorList>
    </citation>
    <scope>NUCLEOTIDE SEQUENCE</scope>
</reference>
<sequence length="28" mass="3024">MVGRGYIFGVEWGLGTNMSSLLSVEPHS</sequence>
<dbReference type="AlphaFoldDB" id="E6Q239"/>
<accession>E6Q239</accession>